<dbReference type="AlphaFoldDB" id="A0A2P2PED1"/>
<reference evidence="1" key="1">
    <citation type="submission" date="2018-02" db="EMBL/GenBank/DDBJ databases">
        <title>Rhizophora mucronata_Transcriptome.</title>
        <authorList>
            <person name="Meera S.P."/>
            <person name="Sreeshan A."/>
            <person name="Augustine A."/>
        </authorList>
    </citation>
    <scope>NUCLEOTIDE SEQUENCE</scope>
    <source>
        <tissue evidence="1">Leaf</tissue>
    </source>
</reference>
<dbReference type="EMBL" id="GGEC01072586">
    <property type="protein sequence ID" value="MBX53070.1"/>
    <property type="molecule type" value="Transcribed_RNA"/>
</dbReference>
<name>A0A2P2PED1_RHIMU</name>
<protein>
    <submittedName>
        <fullName evidence="1">Uncharacterized protein</fullName>
    </submittedName>
</protein>
<sequence>MHTLFPWVLKSIQPSYKVIL</sequence>
<evidence type="ECO:0000313" key="1">
    <source>
        <dbReference type="EMBL" id="MBX53070.1"/>
    </source>
</evidence>
<proteinExistence type="predicted"/>
<accession>A0A2P2PED1</accession>
<organism evidence="1">
    <name type="scientific">Rhizophora mucronata</name>
    <name type="common">Asiatic mangrove</name>
    <dbReference type="NCBI Taxonomy" id="61149"/>
    <lineage>
        <taxon>Eukaryota</taxon>
        <taxon>Viridiplantae</taxon>
        <taxon>Streptophyta</taxon>
        <taxon>Embryophyta</taxon>
        <taxon>Tracheophyta</taxon>
        <taxon>Spermatophyta</taxon>
        <taxon>Magnoliopsida</taxon>
        <taxon>eudicotyledons</taxon>
        <taxon>Gunneridae</taxon>
        <taxon>Pentapetalae</taxon>
        <taxon>rosids</taxon>
        <taxon>fabids</taxon>
        <taxon>Malpighiales</taxon>
        <taxon>Rhizophoraceae</taxon>
        <taxon>Rhizophora</taxon>
    </lineage>
</organism>